<organism evidence="1 2">
    <name type="scientific">Coniosporium uncinatum</name>
    <dbReference type="NCBI Taxonomy" id="93489"/>
    <lineage>
        <taxon>Eukaryota</taxon>
        <taxon>Fungi</taxon>
        <taxon>Dikarya</taxon>
        <taxon>Ascomycota</taxon>
        <taxon>Pezizomycotina</taxon>
        <taxon>Dothideomycetes</taxon>
        <taxon>Dothideomycetes incertae sedis</taxon>
        <taxon>Coniosporium</taxon>
    </lineage>
</organism>
<evidence type="ECO:0000313" key="1">
    <source>
        <dbReference type="EMBL" id="KAK3045360.1"/>
    </source>
</evidence>
<sequence>MDMRKRILGGSLRFLEKQFDRQMETTIRNNERDANMGGVPGVIPKARAYIRVRAARKELGPDTVELQMINEDYAWAMVYYLLRAGHTKEAADYVEASRQSFNSFDSFFAPAIKKYAQDPNRRLTPDLQQKLQNEYHQQTRLAPEKSLDPYRVAVYKIIGRCELSRRSIEGINGSWEDWIWLQFCLAREGNRAEESASEFFGLEALRATISDIGQRHFAPGSDALGGYGTFFLLQILAGMFEQAVAWLYPNNHVAAVHFAVALAYYGLLRVADFTATELRKACISDPKFLLIFLSVSYNVRQQSQINFGLMLGHYTASFRAARPEAAADYIILICLNADLPGEIGGQQRQLCYEGLRELVLETREFAQLLGDIRADGQRIKGAIEQ</sequence>
<gene>
    <name evidence="1" type="ORF">LTS18_013960</name>
</gene>
<name>A0ACC3CW10_9PEZI</name>
<evidence type="ECO:0000313" key="2">
    <source>
        <dbReference type="Proteomes" id="UP001186974"/>
    </source>
</evidence>
<dbReference type="EMBL" id="JAWDJW010010724">
    <property type="protein sequence ID" value="KAK3045360.1"/>
    <property type="molecule type" value="Genomic_DNA"/>
</dbReference>
<reference evidence="1" key="1">
    <citation type="submission" date="2024-09" db="EMBL/GenBank/DDBJ databases">
        <title>Black Yeasts Isolated from many extreme environments.</title>
        <authorList>
            <person name="Coleine C."/>
            <person name="Stajich J.E."/>
            <person name="Selbmann L."/>
        </authorList>
    </citation>
    <scope>NUCLEOTIDE SEQUENCE</scope>
    <source>
        <strain evidence="1">CCFEE 5737</strain>
    </source>
</reference>
<protein>
    <submittedName>
        <fullName evidence="1">Uncharacterized protein</fullName>
    </submittedName>
</protein>
<dbReference type="Proteomes" id="UP001186974">
    <property type="component" value="Unassembled WGS sequence"/>
</dbReference>
<comment type="caution">
    <text evidence="1">The sequence shown here is derived from an EMBL/GenBank/DDBJ whole genome shotgun (WGS) entry which is preliminary data.</text>
</comment>
<feature type="non-terminal residue" evidence="1">
    <location>
        <position position="385"/>
    </location>
</feature>
<accession>A0ACC3CW10</accession>
<keyword evidence="2" id="KW-1185">Reference proteome</keyword>
<proteinExistence type="predicted"/>